<reference evidence="2" key="1">
    <citation type="submission" date="2023-06" db="EMBL/GenBank/DDBJ databases">
        <title>Comparative genomics of Bacillaceae isolates and their secondary metabolite potential.</title>
        <authorList>
            <person name="Song L."/>
            <person name="Nielsen L.J."/>
            <person name="Mohite O."/>
            <person name="Xu X."/>
            <person name="Weber T."/>
            <person name="Kovacs A.T."/>
        </authorList>
    </citation>
    <scope>NUCLEOTIDE SEQUENCE</scope>
    <source>
        <strain evidence="2">D8_B_37</strain>
    </source>
</reference>
<evidence type="ECO:0000256" key="1">
    <source>
        <dbReference type="SAM" id="Phobius"/>
    </source>
</evidence>
<name>A0AAW7IIE2_9BACI</name>
<feature type="transmembrane region" description="Helical" evidence="1">
    <location>
        <begin position="100"/>
        <end position="121"/>
    </location>
</feature>
<dbReference type="RefSeq" id="WP_289319208.1">
    <property type="nucleotide sequence ID" value="NZ_JAUCEY010000007.1"/>
</dbReference>
<keyword evidence="1" id="KW-0812">Transmembrane</keyword>
<comment type="caution">
    <text evidence="2">The sequence shown here is derived from an EMBL/GenBank/DDBJ whole genome shotgun (WGS) entry which is preliminary data.</text>
</comment>
<dbReference type="AlphaFoldDB" id="A0AAW7IIE2"/>
<dbReference type="EMBL" id="JAUCEY010000007">
    <property type="protein sequence ID" value="MDM5451041.1"/>
    <property type="molecule type" value="Genomic_DNA"/>
</dbReference>
<evidence type="ECO:0000313" key="2">
    <source>
        <dbReference type="EMBL" id="MDM5451041.1"/>
    </source>
</evidence>
<sequence>MKKVFFKKQQNEVKKASGIKKVWGKVVSKTYMAGAITTLSLTPTVVGAEAPSKYVNKISDSLFGEILKVAPKVVLVVMGWALLMYFISGDDHKKSKYKTTAGIAIIGYLILLVLKPLMAWMGGLV</sequence>
<evidence type="ECO:0000313" key="3">
    <source>
        <dbReference type="Proteomes" id="UP001234602"/>
    </source>
</evidence>
<keyword evidence="1" id="KW-1133">Transmembrane helix</keyword>
<feature type="transmembrane region" description="Helical" evidence="1">
    <location>
        <begin position="71"/>
        <end position="88"/>
    </location>
</feature>
<accession>A0AAW7IIE2</accession>
<organism evidence="2 3">
    <name type="scientific">Peribacillus simplex</name>
    <dbReference type="NCBI Taxonomy" id="1478"/>
    <lineage>
        <taxon>Bacteria</taxon>
        <taxon>Bacillati</taxon>
        <taxon>Bacillota</taxon>
        <taxon>Bacilli</taxon>
        <taxon>Bacillales</taxon>
        <taxon>Bacillaceae</taxon>
        <taxon>Peribacillus</taxon>
    </lineage>
</organism>
<protein>
    <recommendedName>
        <fullName evidence="4">TrbC/VIRB2 family protein</fullName>
    </recommendedName>
</protein>
<gene>
    <name evidence="2" type="ORF">QUF89_02110</name>
</gene>
<evidence type="ECO:0008006" key="4">
    <source>
        <dbReference type="Google" id="ProtNLM"/>
    </source>
</evidence>
<keyword evidence="1" id="KW-0472">Membrane</keyword>
<proteinExistence type="predicted"/>
<dbReference type="Proteomes" id="UP001234602">
    <property type="component" value="Unassembled WGS sequence"/>
</dbReference>